<feature type="transmembrane region" description="Helical" evidence="12">
    <location>
        <begin position="83"/>
        <end position="107"/>
    </location>
</feature>
<evidence type="ECO:0000256" key="8">
    <source>
        <dbReference type="ARBA" id="ARBA00023065"/>
    </source>
</evidence>
<dbReference type="InterPro" id="IPR051163">
    <property type="entry name" value="Sodium:Solute_Symporter_SSF"/>
</dbReference>
<dbReference type="STRING" id="283909.R7UVC4"/>
<keyword evidence="10" id="KW-0739">Sodium transport</keyword>
<evidence type="ECO:0000256" key="2">
    <source>
        <dbReference type="ARBA" id="ARBA00006434"/>
    </source>
</evidence>
<evidence type="ECO:0000256" key="3">
    <source>
        <dbReference type="ARBA" id="ARBA00022448"/>
    </source>
</evidence>
<keyword evidence="5 12" id="KW-0812">Transmembrane</keyword>
<dbReference type="InterPro" id="IPR001734">
    <property type="entry name" value="Na/solute_symporter"/>
</dbReference>
<protein>
    <recommendedName>
        <fullName evidence="16">Sodium-dependent multivitamin transporter</fullName>
    </recommendedName>
</protein>
<comment type="similarity">
    <text evidence="2 11">Belongs to the sodium:solute symporter (SSF) (TC 2.A.21) family.</text>
</comment>
<comment type="subcellular location">
    <subcellularLocation>
        <location evidence="1">Cell membrane</location>
        <topology evidence="1">Multi-pass membrane protein</topology>
    </subcellularLocation>
</comment>
<reference evidence="14" key="3">
    <citation type="submission" date="2015-06" db="UniProtKB">
        <authorList>
            <consortium name="EnsemblMetazoa"/>
        </authorList>
    </citation>
    <scope>IDENTIFICATION</scope>
</reference>
<dbReference type="InterPro" id="IPR038377">
    <property type="entry name" value="Na/Glc_symporter_sf"/>
</dbReference>
<evidence type="ECO:0000256" key="10">
    <source>
        <dbReference type="ARBA" id="ARBA00023201"/>
    </source>
</evidence>
<keyword evidence="4" id="KW-1003">Cell membrane</keyword>
<dbReference type="GO" id="GO:0015293">
    <property type="term" value="F:symporter activity"/>
    <property type="evidence" value="ECO:0007669"/>
    <property type="project" value="TreeGrafter"/>
</dbReference>
<feature type="transmembrane region" description="Helical" evidence="12">
    <location>
        <begin position="51"/>
        <end position="71"/>
    </location>
</feature>
<keyword evidence="3" id="KW-0813">Transport</keyword>
<feature type="transmembrane region" description="Helical" evidence="12">
    <location>
        <begin position="160"/>
        <end position="180"/>
    </location>
</feature>
<keyword evidence="15" id="KW-1185">Reference proteome</keyword>
<organism evidence="13">
    <name type="scientific">Capitella teleta</name>
    <name type="common">Polychaete worm</name>
    <dbReference type="NCBI Taxonomy" id="283909"/>
    <lineage>
        <taxon>Eukaryota</taxon>
        <taxon>Metazoa</taxon>
        <taxon>Spiralia</taxon>
        <taxon>Lophotrochozoa</taxon>
        <taxon>Annelida</taxon>
        <taxon>Polychaeta</taxon>
        <taxon>Sedentaria</taxon>
        <taxon>Scolecida</taxon>
        <taxon>Capitellidae</taxon>
        <taxon>Capitella</taxon>
    </lineage>
</organism>
<evidence type="ECO:0008006" key="16">
    <source>
        <dbReference type="Google" id="ProtNLM"/>
    </source>
</evidence>
<accession>R7UVC4</accession>
<evidence type="ECO:0000313" key="14">
    <source>
        <dbReference type="EnsemblMetazoa" id="CapteP175398"/>
    </source>
</evidence>
<dbReference type="GO" id="GO:0005886">
    <property type="term" value="C:plasma membrane"/>
    <property type="evidence" value="ECO:0007669"/>
    <property type="project" value="UniProtKB-SubCell"/>
</dbReference>
<feature type="transmembrane region" description="Helical" evidence="12">
    <location>
        <begin position="127"/>
        <end position="148"/>
    </location>
</feature>
<dbReference type="EMBL" id="KB297676">
    <property type="protein sequence ID" value="ELU10234.1"/>
    <property type="molecule type" value="Genomic_DNA"/>
</dbReference>
<dbReference type="EnsemblMetazoa" id="CapteT175398">
    <property type="protein sequence ID" value="CapteP175398"/>
    <property type="gene ID" value="CapteG175398"/>
</dbReference>
<evidence type="ECO:0000313" key="13">
    <source>
        <dbReference type="EMBL" id="ELU10234.1"/>
    </source>
</evidence>
<dbReference type="EMBL" id="AMQN01020777">
    <property type="status" value="NOT_ANNOTATED_CDS"/>
    <property type="molecule type" value="Genomic_DNA"/>
</dbReference>
<feature type="transmembrane region" description="Helical" evidence="12">
    <location>
        <begin position="12"/>
        <end position="31"/>
    </location>
</feature>
<evidence type="ECO:0000256" key="5">
    <source>
        <dbReference type="ARBA" id="ARBA00022692"/>
    </source>
</evidence>
<dbReference type="PROSITE" id="PS50283">
    <property type="entry name" value="NA_SOLUT_SYMP_3"/>
    <property type="match status" value="1"/>
</dbReference>
<evidence type="ECO:0000256" key="1">
    <source>
        <dbReference type="ARBA" id="ARBA00004651"/>
    </source>
</evidence>
<dbReference type="Gene3D" id="1.20.1730.10">
    <property type="entry name" value="Sodium/glucose cotransporter"/>
    <property type="match status" value="1"/>
</dbReference>
<keyword evidence="7" id="KW-0915">Sodium</keyword>
<dbReference type="PANTHER" id="PTHR42985">
    <property type="entry name" value="SODIUM-COUPLED MONOCARBOXYLATE TRANSPORTER"/>
    <property type="match status" value="1"/>
</dbReference>
<reference evidence="15" key="1">
    <citation type="submission" date="2012-12" db="EMBL/GenBank/DDBJ databases">
        <authorList>
            <person name="Hellsten U."/>
            <person name="Grimwood J."/>
            <person name="Chapman J.A."/>
            <person name="Shapiro H."/>
            <person name="Aerts A."/>
            <person name="Otillar R.P."/>
            <person name="Terry A.Y."/>
            <person name="Boore J.L."/>
            <person name="Simakov O."/>
            <person name="Marletaz F."/>
            <person name="Cho S.-J."/>
            <person name="Edsinger-Gonzales E."/>
            <person name="Havlak P."/>
            <person name="Kuo D.-H."/>
            <person name="Larsson T."/>
            <person name="Lv J."/>
            <person name="Arendt D."/>
            <person name="Savage R."/>
            <person name="Osoegawa K."/>
            <person name="de Jong P."/>
            <person name="Lindberg D.R."/>
            <person name="Seaver E.C."/>
            <person name="Weisblat D.A."/>
            <person name="Putnam N.H."/>
            <person name="Grigoriev I.V."/>
            <person name="Rokhsar D.S."/>
        </authorList>
    </citation>
    <scope>NUCLEOTIDE SEQUENCE</scope>
    <source>
        <strain evidence="15">I ESC-2004</strain>
    </source>
</reference>
<keyword evidence="8" id="KW-0406">Ion transport</keyword>
<dbReference type="AlphaFoldDB" id="R7UVC4"/>
<sequence>MDAHAYFHWLDYVVFLIIILISISIGIFHGIRRRENKSSLSFFLGNREMQWVPVGLSILVTFQSSILYLGIPAEIYMNGTSYFLFHIGMAFAVLICCTLFVPLLFPLKLTSVYEYLERRYHSRASRIVGSMIGMMNMLLYAGVVIFAPATAMEAASGFPVWASIILIGFVATCYTALVSIEV</sequence>
<evidence type="ECO:0000313" key="15">
    <source>
        <dbReference type="Proteomes" id="UP000014760"/>
    </source>
</evidence>
<dbReference type="Pfam" id="PF00474">
    <property type="entry name" value="SSF"/>
    <property type="match status" value="1"/>
</dbReference>
<keyword evidence="9 12" id="KW-0472">Membrane</keyword>
<evidence type="ECO:0000256" key="4">
    <source>
        <dbReference type="ARBA" id="ARBA00022475"/>
    </source>
</evidence>
<dbReference type="PANTHER" id="PTHR42985:SF40">
    <property type="entry name" value="LD47995P-RELATED"/>
    <property type="match status" value="1"/>
</dbReference>
<evidence type="ECO:0000256" key="7">
    <source>
        <dbReference type="ARBA" id="ARBA00023053"/>
    </source>
</evidence>
<dbReference type="OrthoDB" id="6152138at2759"/>
<keyword evidence="6 12" id="KW-1133">Transmembrane helix</keyword>
<dbReference type="GO" id="GO:0006814">
    <property type="term" value="P:sodium ion transport"/>
    <property type="evidence" value="ECO:0007669"/>
    <property type="project" value="UniProtKB-KW"/>
</dbReference>
<name>R7UVC4_CAPTE</name>
<evidence type="ECO:0000256" key="9">
    <source>
        <dbReference type="ARBA" id="ARBA00023136"/>
    </source>
</evidence>
<proteinExistence type="inferred from homology"/>
<dbReference type="HOGENOM" id="CLU_018808_7_0_1"/>
<reference evidence="13 15" key="2">
    <citation type="journal article" date="2013" name="Nature">
        <title>Insights into bilaterian evolution from three spiralian genomes.</title>
        <authorList>
            <person name="Simakov O."/>
            <person name="Marletaz F."/>
            <person name="Cho S.J."/>
            <person name="Edsinger-Gonzales E."/>
            <person name="Havlak P."/>
            <person name="Hellsten U."/>
            <person name="Kuo D.H."/>
            <person name="Larsson T."/>
            <person name="Lv J."/>
            <person name="Arendt D."/>
            <person name="Savage R."/>
            <person name="Osoegawa K."/>
            <person name="de Jong P."/>
            <person name="Grimwood J."/>
            <person name="Chapman J.A."/>
            <person name="Shapiro H."/>
            <person name="Aerts A."/>
            <person name="Otillar R.P."/>
            <person name="Terry A.Y."/>
            <person name="Boore J.L."/>
            <person name="Grigoriev I.V."/>
            <person name="Lindberg D.R."/>
            <person name="Seaver E.C."/>
            <person name="Weisblat D.A."/>
            <person name="Putnam N.H."/>
            <person name="Rokhsar D.S."/>
        </authorList>
    </citation>
    <scope>NUCLEOTIDE SEQUENCE</scope>
    <source>
        <strain evidence="13 15">I ESC-2004</strain>
    </source>
</reference>
<dbReference type="OMA" id="SAMAEIF"/>
<evidence type="ECO:0000256" key="12">
    <source>
        <dbReference type="SAM" id="Phobius"/>
    </source>
</evidence>
<gene>
    <name evidence="13" type="ORF">CAPTEDRAFT_175398</name>
</gene>
<dbReference type="Proteomes" id="UP000014760">
    <property type="component" value="Unassembled WGS sequence"/>
</dbReference>
<evidence type="ECO:0000256" key="11">
    <source>
        <dbReference type="RuleBase" id="RU362091"/>
    </source>
</evidence>
<evidence type="ECO:0000256" key="6">
    <source>
        <dbReference type="ARBA" id="ARBA00022989"/>
    </source>
</evidence>